<dbReference type="Pfam" id="PF04031">
    <property type="entry name" value="Las1"/>
    <property type="match status" value="1"/>
</dbReference>
<evidence type="ECO:0000313" key="2">
    <source>
        <dbReference type="EMBL" id="ODH22406.1"/>
    </source>
</evidence>
<dbReference type="GO" id="GO:0004519">
    <property type="term" value="F:endonuclease activity"/>
    <property type="evidence" value="ECO:0007669"/>
    <property type="project" value="InterPro"/>
</dbReference>
<evidence type="ECO:0008006" key="4">
    <source>
        <dbReference type="Google" id="ProtNLM"/>
    </source>
</evidence>
<gene>
    <name evidence="2" type="ORF">ACO22_05511</name>
</gene>
<comment type="caution">
    <text evidence="2">The sequence shown here is derived from an EMBL/GenBank/DDBJ whole genome shotgun (WGS) entry which is preliminary data.</text>
</comment>
<evidence type="ECO:0000256" key="1">
    <source>
        <dbReference type="SAM" id="MobiDB-lite"/>
    </source>
</evidence>
<dbReference type="InterPro" id="IPR007174">
    <property type="entry name" value="Las1"/>
</dbReference>
<accession>A0A1D2JA34</accession>
<name>A0A1D2JA34_PARBR</name>
<dbReference type="EMBL" id="LZYO01000249">
    <property type="protein sequence ID" value="ODH22406.1"/>
    <property type="molecule type" value="Genomic_DNA"/>
</dbReference>
<dbReference type="VEuPathDB" id="FungiDB:PABG_05875"/>
<dbReference type="VEuPathDB" id="FungiDB:PADG_06871"/>
<feature type="region of interest" description="Disordered" evidence="1">
    <location>
        <begin position="254"/>
        <end position="303"/>
    </location>
</feature>
<dbReference type="GO" id="GO:0000470">
    <property type="term" value="P:maturation of LSU-rRNA"/>
    <property type="evidence" value="ECO:0007669"/>
    <property type="project" value="TreeGrafter"/>
</dbReference>
<dbReference type="GO" id="GO:0000460">
    <property type="term" value="P:maturation of 5.8S rRNA"/>
    <property type="evidence" value="ECO:0007669"/>
    <property type="project" value="TreeGrafter"/>
</dbReference>
<dbReference type="GO" id="GO:0090730">
    <property type="term" value="C:Las1 complex"/>
    <property type="evidence" value="ECO:0007669"/>
    <property type="project" value="InterPro"/>
</dbReference>
<protein>
    <recommendedName>
        <fullName evidence="4">Cell morphogenesis protein Las1</fullName>
    </recommendedName>
</protein>
<proteinExistence type="predicted"/>
<organism evidence="2 3">
    <name type="scientific">Paracoccidioides brasiliensis</name>
    <dbReference type="NCBI Taxonomy" id="121759"/>
    <lineage>
        <taxon>Eukaryota</taxon>
        <taxon>Fungi</taxon>
        <taxon>Dikarya</taxon>
        <taxon>Ascomycota</taxon>
        <taxon>Pezizomycotina</taxon>
        <taxon>Eurotiomycetes</taxon>
        <taxon>Eurotiomycetidae</taxon>
        <taxon>Onygenales</taxon>
        <taxon>Ajellomycetaceae</taxon>
        <taxon>Paracoccidioides</taxon>
    </lineage>
</organism>
<dbReference type="PANTHER" id="PTHR15002:SF0">
    <property type="entry name" value="RIBOSOMAL BIOGENESIS PROTEIN LAS1L"/>
    <property type="match status" value="1"/>
</dbReference>
<dbReference type="VEuPathDB" id="FungiDB:PABG_05876"/>
<reference evidence="2 3" key="1">
    <citation type="submission" date="2016-06" db="EMBL/GenBank/DDBJ databases">
        <authorList>
            <person name="Kjaerup R.B."/>
            <person name="Dalgaard T.S."/>
            <person name="Juul-Madsen H.R."/>
        </authorList>
    </citation>
    <scope>NUCLEOTIDE SEQUENCE [LARGE SCALE GENOMIC DNA]</scope>
    <source>
        <strain evidence="2 3">Pb300</strain>
    </source>
</reference>
<sequence length="927" mass="103245">MADRKRTTHGILKTASADNGPNLIAKRDMMFNHCRGGQRRTVKHNMRNESFRSTLLRPLRGERPISSLSSYQLLHIVHRNPRPSHTWQDGVYQTNEVPISPTYLDDNGFYTQQQNLNLIDDQSLSYVAYPHYPLDTSNRNSINVMESLSSDPPTNYLISSAGYGMPLADDTYSSSTSQTALSTPNVLPIQQFKNEPNTPLLIPDSDEHGEELVGVGLYDEPEGVPPWDNSDPGCLGLGRDGDSPVCLQRAGGKGLKLEETFDPSTMKDSQDDDDDDDGGHDDDDESQQEGEKEHNQGSGQCDDYREIYHGENEVQTPEDFKPRVVSPTQGSHSPFAIPYPQVNLNEPWVLSSQPCDPEASPVYQLDMAGRSFFFEHEQDPDFSMAKVTQPMNYPTNMLRRPYGGLENGWSSGSKSNMPRLQFTPWKELSELLAIRSQFYPSTSEEPADMRAKACSLVWVWKLRGNLPHSVEATALLTDAILHDDAKKNSIFSIRATYSAAFCRFVTGLVDSKLYGRKQTMFQKATELGLPASFVELRHEATHRELPSLSVLRNAAHRSLQWLWKFYWVGLPDIATADPGIGAPGLSDGSRSVKDVIQQSLKTVVFRSSENSAKRKRPRMLESARVLENLTSICSQQGEGAIVEVLLEEGFLVPASRTLGNPMEPVFSTWDGYLKKLCQQHATFLTVLSGELARVLIDSDSTASEGDPYKEAVYLWLRHILNSNSWATVRKLNLSMCYVNAVCSDASGYWVDHLRSPVDQYSHNLDTDIQMEAGGYVTSEIGKGNDAVVSGTEGGSLPDAADMQADSDSNILRSCGWNIDGSWRDIYVLEKNNKRPPIKNNINSCTNQTAGRLARIAGANRKDLPRVEHISTSSLASNPDKPPHQVYNYEAINEEATALDHISNRLISKIHDRKQGLQSVVNPRCINI</sequence>
<dbReference type="PANTHER" id="PTHR15002">
    <property type="entry name" value="RIBOSOMAL BIOGENESIS PROTEIN LAS1L"/>
    <property type="match status" value="1"/>
</dbReference>
<dbReference type="GO" id="GO:0030687">
    <property type="term" value="C:preribosome, large subunit precursor"/>
    <property type="evidence" value="ECO:0007669"/>
    <property type="project" value="TreeGrafter"/>
</dbReference>
<dbReference type="Proteomes" id="UP000242814">
    <property type="component" value="Unassembled WGS sequence"/>
</dbReference>
<evidence type="ECO:0000313" key="3">
    <source>
        <dbReference type="Proteomes" id="UP000242814"/>
    </source>
</evidence>
<dbReference type="AlphaFoldDB" id="A0A1D2JA34"/>
<feature type="compositionally biased region" description="Acidic residues" evidence="1">
    <location>
        <begin position="270"/>
        <end position="288"/>
    </location>
</feature>
<dbReference type="VEuPathDB" id="FungiDB:PADG_12203"/>